<dbReference type="InterPro" id="IPR001584">
    <property type="entry name" value="Integrase_cat-core"/>
</dbReference>
<dbReference type="PROSITE" id="PS50878">
    <property type="entry name" value="RT_POL"/>
    <property type="match status" value="1"/>
</dbReference>
<dbReference type="PANTHER" id="PTHR37984">
    <property type="entry name" value="PROTEIN CBG26694"/>
    <property type="match status" value="1"/>
</dbReference>
<dbReference type="InterPro" id="IPR001995">
    <property type="entry name" value="Peptidase_A2_cat"/>
</dbReference>
<dbReference type="InterPro" id="IPR043128">
    <property type="entry name" value="Rev_trsase/Diguanyl_cyclase"/>
</dbReference>
<dbReference type="Gene3D" id="3.30.70.270">
    <property type="match status" value="2"/>
</dbReference>
<dbReference type="Gene3D" id="1.10.340.70">
    <property type="match status" value="1"/>
</dbReference>
<evidence type="ECO:0000259" key="10">
    <source>
        <dbReference type="PROSITE" id="PS50994"/>
    </source>
</evidence>
<keyword evidence="2" id="KW-0548">Nucleotidyltransferase</keyword>
<dbReference type="GO" id="GO:0003964">
    <property type="term" value="F:RNA-directed DNA polymerase activity"/>
    <property type="evidence" value="ECO:0007669"/>
    <property type="project" value="UniProtKB-KW"/>
</dbReference>
<keyword evidence="3" id="KW-0540">Nuclease</keyword>
<evidence type="ECO:0000256" key="3">
    <source>
        <dbReference type="ARBA" id="ARBA00022722"/>
    </source>
</evidence>
<dbReference type="SUPFAM" id="SSF50630">
    <property type="entry name" value="Acid proteases"/>
    <property type="match status" value="1"/>
</dbReference>
<keyword evidence="12" id="KW-1185">Reference proteome</keyword>
<dbReference type="Pfam" id="PF00078">
    <property type="entry name" value="RVT_1"/>
    <property type="match status" value="1"/>
</dbReference>
<dbReference type="EMBL" id="JAPEVG010000459">
    <property type="protein sequence ID" value="KAJ8462528.1"/>
    <property type="molecule type" value="Genomic_DNA"/>
</dbReference>
<dbReference type="InterPro" id="IPR036397">
    <property type="entry name" value="RNaseH_sf"/>
</dbReference>
<dbReference type="InterPro" id="IPR041588">
    <property type="entry name" value="Integrase_H2C2"/>
</dbReference>
<evidence type="ECO:0000256" key="5">
    <source>
        <dbReference type="ARBA" id="ARBA00022801"/>
    </source>
</evidence>
<dbReference type="InterPro" id="IPR000477">
    <property type="entry name" value="RT_dom"/>
</dbReference>
<dbReference type="GO" id="GO:0004190">
    <property type="term" value="F:aspartic-type endopeptidase activity"/>
    <property type="evidence" value="ECO:0007669"/>
    <property type="project" value="InterPro"/>
</dbReference>
<feature type="domain" description="Peptidase A2" evidence="8">
    <location>
        <begin position="10"/>
        <end position="25"/>
    </location>
</feature>
<dbReference type="CDD" id="cd00303">
    <property type="entry name" value="retropepsin_like"/>
    <property type="match status" value="1"/>
</dbReference>
<dbReference type="GO" id="GO:0004519">
    <property type="term" value="F:endonuclease activity"/>
    <property type="evidence" value="ECO:0007669"/>
    <property type="project" value="UniProtKB-KW"/>
</dbReference>
<dbReference type="FunFam" id="3.30.70.270:FF:000020">
    <property type="entry name" value="Transposon Tf2-6 polyprotein-like Protein"/>
    <property type="match status" value="1"/>
</dbReference>
<dbReference type="Pfam" id="PF00665">
    <property type="entry name" value="rve"/>
    <property type="match status" value="1"/>
</dbReference>
<dbReference type="CDD" id="cd09274">
    <property type="entry name" value="RNase_HI_RT_Ty3"/>
    <property type="match status" value="1"/>
</dbReference>
<proteinExistence type="predicted"/>
<evidence type="ECO:0000256" key="6">
    <source>
        <dbReference type="ARBA" id="ARBA00022884"/>
    </source>
</evidence>
<dbReference type="Pfam" id="PF08284">
    <property type="entry name" value="RVP_2"/>
    <property type="match status" value="1"/>
</dbReference>
<evidence type="ECO:0000259" key="8">
    <source>
        <dbReference type="PROSITE" id="PS50175"/>
    </source>
</evidence>
<dbReference type="AlphaFoldDB" id="A0AAD7TIN4"/>
<reference evidence="11" key="1">
    <citation type="submission" date="2022-11" db="EMBL/GenBank/DDBJ databases">
        <title>Genome Sequence of Cubamyces cubensis.</title>
        <authorList>
            <person name="Buettner E."/>
        </authorList>
    </citation>
    <scope>NUCLEOTIDE SEQUENCE</scope>
    <source>
        <strain evidence="11">MPL-01</strain>
    </source>
</reference>
<dbReference type="PANTHER" id="PTHR37984:SF5">
    <property type="entry name" value="PROTEIN NYNRIN-LIKE"/>
    <property type="match status" value="1"/>
</dbReference>
<dbReference type="Pfam" id="PF17919">
    <property type="entry name" value="RT_RNaseH_2"/>
    <property type="match status" value="1"/>
</dbReference>
<feature type="domain" description="Reverse transcriptase" evidence="9">
    <location>
        <begin position="275"/>
        <end position="455"/>
    </location>
</feature>
<sequence length="968" mass="112098">MQVQDKAVEIKGLIDTGADAVIVNKKIVDKYNLPTVRLPKTLTFRNADDSVNSMGTITHRVEGTFNLHGKKLPTNWYVADIGRDDVLFGMPWIRKYNPNIDWESGRITFKSDIIKKQQQIHKYQCEHDPPKGMLWNFPVKPLNQDMVVSFVRAIPDEDDADPDSERLTFNPSRAIELWYRKKKIRKINKSTEIAIAAKKDQKEKTLDEILPDFVKDYRQVFEKKAASRFPPSRPWDHAIEFKKDFDHHTKGSWRKIYPLTYTERIELDKFITENLEKGYIRKSKSPLASPFFFVTKKDGSLRPVQDYRALNEGTIKNAYPLPLISDIIDRLKGATIFTKLDVRAGYNNVRIKEGDEWKAAFITPSGLFEPTVMFFGLCNAPATFQNMMNDLFRDMLQEGWMVIYMDDILIFSDNVEDHHERTRRALQRLKDSDLFLKAEKCEFDRQEVEFLGSIIRPGVVAMDPVKLKAIIEWEPPKTVKQVQAFLGFGNFYRRFIRDYSKIVRPLTELTKKDQPFLWTPECQNAFDTLKKRLTEELILQIPDLEKSFQIECDASKVATGAILRHQGQDGLWHPYAYLSKSFTPAERNYHIYDRELLAIVQALEAWRHFLQGSPHPTEILSDHQNLTYFCTAQKFNRRQARWHLFLSEFNIVIKHQPRKSLTQADALSQRSGHDRGENDNKDIVLLGPKPFAKAVNVELQERIRDSKLQDNSVVEYKPEDWSDDNGILLYKNRVYVPPDNQLYHDIVKMHHNALIMGHPGAQETYDLVKREYMWPGMRKFIVQYVKGCTACQTSKVNMHSIKPGLIPIQHSGDTRPFRTIAMDYITDLPESDGFNAVQVVVNHDVSKAAVFSPCTKNITAEGAMDILQRDVYCRFGLPAKVISDRGLQFISKAFKELHNGLRIETALSTAYHPQTNGETERVNEELNLALWLYCANNPENWARLLPQFEFTHNQQTHSVMGKSSFELL</sequence>
<dbReference type="SUPFAM" id="SSF56672">
    <property type="entry name" value="DNA/RNA polymerases"/>
    <property type="match status" value="1"/>
</dbReference>
<evidence type="ECO:0000256" key="2">
    <source>
        <dbReference type="ARBA" id="ARBA00022695"/>
    </source>
</evidence>
<organism evidence="11 12">
    <name type="scientific">Trametes cubensis</name>
    <dbReference type="NCBI Taxonomy" id="1111947"/>
    <lineage>
        <taxon>Eukaryota</taxon>
        <taxon>Fungi</taxon>
        <taxon>Dikarya</taxon>
        <taxon>Basidiomycota</taxon>
        <taxon>Agaricomycotina</taxon>
        <taxon>Agaricomycetes</taxon>
        <taxon>Polyporales</taxon>
        <taxon>Polyporaceae</taxon>
        <taxon>Trametes</taxon>
    </lineage>
</organism>
<dbReference type="InterPro" id="IPR043502">
    <property type="entry name" value="DNA/RNA_pol_sf"/>
</dbReference>
<dbReference type="GO" id="GO:0003723">
    <property type="term" value="F:RNA binding"/>
    <property type="evidence" value="ECO:0007669"/>
    <property type="project" value="UniProtKB-KW"/>
</dbReference>
<keyword evidence="5" id="KW-0378">Hydrolase</keyword>
<dbReference type="Pfam" id="PF17921">
    <property type="entry name" value="Integrase_H2C2"/>
    <property type="match status" value="1"/>
</dbReference>
<dbReference type="GO" id="GO:0015074">
    <property type="term" value="P:DNA integration"/>
    <property type="evidence" value="ECO:0007669"/>
    <property type="project" value="InterPro"/>
</dbReference>
<evidence type="ECO:0000256" key="7">
    <source>
        <dbReference type="ARBA" id="ARBA00023268"/>
    </source>
</evidence>
<dbReference type="SUPFAM" id="SSF53098">
    <property type="entry name" value="Ribonuclease H-like"/>
    <property type="match status" value="1"/>
</dbReference>
<keyword evidence="1" id="KW-0808">Transferase</keyword>
<protein>
    <recommendedName>
        <fullName evidence="13">Reverse transcriptase</fullName>
    </recommendedName>
</protein>
<evidence type="ECO:0000313" key="11">
    <source>
        <dbReference type="EMBL" id="KAJ8462528.1"/>
    </source>
</evidence>
<keyword evidence="7" id="KW-0511">Multifunctional enzyme</keyword>
<evidence type="ECO:0008006" key="13">
    <source>
        <dbReference type="Google" id="ProtNLM"/>
    </source>
</evidence>
<keyword evidence="6" id="KW-0694">RNA-binding</keyword>
<dbReference type="CDD" id="cd01647">
    <property type="entry name" value="RT_LTR"/>
    <property type="match status" value="1"/>
</dbReference>
<dbReference type="InterPro" id="IPR021109">
    <property type="entry name" value="Peptidase_aspartic_dom_sf"/>
</dbReference>
<dbReference type="Gene3D" id="3.10.10.10">
    <property type="entry name" value="HIV Type 1 Reverse Transcriptase, subunit A, domain 1"/>
    <property type="match status" value="1"/>
</dbReference>
<evidence type="ECO:0000259" key="9">
    <source>
        <dbReference type="PROSITE" id="PS50878"/>
    </source>
</evidence>
<evidence type="ECO:0000256" key="1">
    <source>
        <dbReference type="ARBA" id="ARBA00022679"/>
    </source>
</evidence>
<dbReference type="InterPro" id="IPR012337">
    <property type="entry name" value="RNaseH-like_sf"/>
</dbReference>
<dbReference type="PROSITE" id="PS50175">
    <property type="entry name" value="ASP_PROT_RETROV"/>
    <property type="match status" value="1"/>
</dbReference>
<dbReference type="Proteomes" id="UP001215151">
    <property type="component" value="Unassembled WGS sequence"/>
</dbReference>
<comment type="caution">
    <text evidence="11">The sequence shown here is derived from an EMBL/GenBank/DDBJ whole genome shotgun (WGS) entry which is preliminary data.</text>
</comment>
<dbReference type="Gene3D" id="3.30.420.10">
    <property type="entry name" value="Ribonuclease H-like superfamily/Ribonuclease H"/>
    <property type="match status" value="1"/>
</dbReference>
<dbReference type="GO" id="GO:0005634">
    <property type="term" value="C:nucleus"/>
    <property type="evidence" value="ECO:0007669"/>
    <property type="project" value="UniProtKB-ARBA"/>
</dbReference>
<feature type="domain" description="Integrase catalytic" evidence="10">
    <location>
        <begin position="812"/>
        <end position="968"/>
    </location>
</feature>
<dbReference type="PROSITE" id="PS50994">
    <property type="entry name" value="INTEGRASE"/>
    <property type="match status" value="1"/>
</dbReference>
<dbReference type="InterPro" id="IPR050951">
    <property type="entry name" value="Retrovirus_Pol_polyprotein"/>
</dbReference>
<dbReference type="Gene3D" id="2.40.70.10">
    <property type="entry name" value="Acid Proteases"/>
    <property type="match status" value="1"/>
</dbReference>
<gene>
    <name evidence="11" type="ORF">ONZ51_g10844</name>
</gene>
<accession>A0AAD7TIN4</accession>
<evidence type="ECO:0000256" key="4">
    <source>
        <dbReference type="ARBA" id="ARBA00022759"/>
    </source>
</evidence>
<keyword evidence="4" id="KW-0255">Endonuclease</keyword>
<evidence type="ECO:0000313" key="12">
    <source>
        <dbReference type="Proteomes" id="UP001215151"/>
    </source>
</evidence>
<dbReference type="GO" id="GO:0006508">
    <property type="term" value="P:proteolysis"/>
    <property type="evidence" value="ECO:0007669"/>
    <property type="project" value="InterPro"/>
</dbReference>
<dbReference type="InterPro" id="IPR041577">
    <property type="entry name" value="RT_RNaseH_2"/>
</dbReference>
<name>A0AAD7TIN4_9APHY</name>